<dbReference type="RefSeq" id="XP_014567749.1">
    <property type="nucleotide sequence ID" value="XM_014712263.1"/>
</dbReference>
<comment type="similarity">
    <text evidence="1">Belongs to the glycosyltransferase 8 family.</text>
</comment>
<keyword evidence="3" id="KW-0808">Transferase</keyword>
<keyword evidence="4" id="KW-0479">Metal-binding</keyword>
<dbReference type="InterPro" id="IPR015338">
    <property type="entry name" value="GT64_dom"/>
</dbReference>
<keyword evidence="5" id="KW-1015">Disulfide bond</keyword>
<name>G7E0R8_MIXOS</name>
<reference evidence="7 8" key="1">
    <citation type="journal article" date="2011" name="J. Gen. Appl. Microbiol.">
        <title>Draft genome sequencing of the enigmatic basidiomycete Mixia osmundae.</title>
        <authorList>
            <person name="Nishida H."/>
            <person name="Nagatsuka Y."/>
            <person name="Sugiyama J."/>
        </authorList>
    </citation>
    <scope>NUCLEOTIDE SEQUENCE [LARGE SCALE GENOMIC DNA]</scope>
    <source>
        <strain evidence="8">CBS 9802 / IAM 14324 / JCM 22182 / KY 12970</strain>
    </source>
</reference>
<dbReference type="Proteomes" id="UP000009131">
    <property type="component" value="Unassembled WGS sequence"/>
</dbReference>
<evidence type="ECO:0000313" key="7">
    <source>
        <dbReference type="EMBL" id="GAA96428.1"/>
    </source>
</evidence>
<evidence type="ECO:0000256" key="1">
    <source>
        <dbReference type="ARBA" id="ARBA00006351"/>
    </source>
</evidence>
<proteinExistence type="inferred from homology"/>
<dbReference type="Pfam" id="PF09258">
    <property type="entry name" value="Glyco_transf_64"/>
    <property type="match status" value="1"/>
</dbReference>
<dbReference type="GO" id="GO:0016020">
    <property type="term" value="C:membrane"/>
    <property type="evidence" value="ECO:0007669"/>
    <property type="project" value="InterPro"/>
</dbReference>
<protein>
    <recommendedName>
        <fullName evidence="6">Glycosyl transferase 64 domain-containing protein</fullName>
    </recommendedName>
</protein>
<dbReference type="Gene3D" id="3.90.550.10">
    <property type="entry name" value="Spore Coat Polysaccharide Biosynthesis Protein SpsA, Chain A"/>
    <property type="match status" value="2"/>
</dbReference>
<dbReference type="HOGENOM" id="CLU_429652_0_0_1"/>
<dbReference type="PANTHER" id="PTHR13778:SF47">
    <property type="entry name" value="LIPOPOLYSACCHARIDE 1,3-GALACTOSYLTRANSFERASE"/>
    <property type="match status" value="1"/>
</dbReference>
<gene>
    <name evidence="7" type="primary">Mo03095</name>
    <name evidence="7" type="ORF">E5Q_03095</name>
</gene>
<dbReference type="SUPFAM" id="SSF53448">
    <property type="entry name" value="Nucleotide-diphospho-sugar transferases"/>
    <property type="match status" value="2"/>
</dbReference>
<dbReference type="STRING" id="764103.G7E0R8"/>
<dbReference type="AlphaFoldDB" id="G7E0R8"/>
<evidence type="ECO:0000313" key="8">
    <source>
        <dbReference type="Proteomes" id="UP000009131"/>
    </source>
</evidence>
<dbReference type="InterPro" id="IPR029044">
    <property type="entry name" value="Nucleotide-diphossugar_trans"/>
</dbReference>
<keyword evidence="2" id="KW-0328">Glycosyltransferase</keyword>
<dbReference type="Pfam" id="PF01501">
    <property type="entry name" value="Glyco_transf_8"/>
    <property type="match status" value="1"/>
</dbReference>
<evidence type="ECO:0000256" key="2">
    <source>
        <dbReference type="ARBA" id="ARBA00022676"/>
    </source>
</evidence>
<organism evidence="7 8">
    <name type="scientific">Mixia osmundae (strain CBS 9802 / IAM 14324 / JCM 22182 / KY 12970)</name>
    <dbReference type="NCBI Taxonomy" id="764103"/>
    <lineage>
        <taxon>Eukaryota</taxon>
        <taxon>Fungi</taxon>
        <taxon>Dikarya</taxon>
        <taxon>Basidiomycota</taxon>
        <taxon>Pucciniomycotina</taxon>
        <taxon>Mixiomycetes</taxon>
        <taxon>Mixiales</taxon>
        <taxon>Mixiaceae</taxon>
        <taxon>Mixia</taxon>
    </lineage>
</organism>
<evidence type="ECO:0000256" key="4">
    <source>
        <dbReference type="ARBA" id="ARBA00022723"/>
    </source>
</evidence>
<dbReference type="InterPro" id="IPR050748">
    <property type="entry name" value="Glycosyltrans_8_dom-fam"/>
</dbReference>
<dbReference type="OrthoDB" id="2014201at2759"/>
<sequence length="637" mass="73055">MGTSQPIMLSTRSTSAWRKYRAWIGLSALCLLLVRIAVGRARDSIQAEQADQSDIHIALTVDSSYVIGSLALINSTLSTASLANRARIQWHIVSTDRESSRQTETLLRNRFPRIRLKPYSLEGISAPSTKVWAGYRSESLSKPIVYARYMFGEIFEDLDRIIYLDQDTLVMKDIVSLWDMDLEGKPLAAARLCRSGALFENQFAMDEGVLSKFDGQECSLNNGVLVYDLTQWHDGGFAKELFGWSQANSENKLYSLGSQPPFNLVFYRNYKILDSAYNLMDIAGLREADRTPSTISSIRVANANILHWNGVFKPWMCTMYYSELWQQFVPDYTSFVGLDVTSQESYARVCTEGIWTSDESLSHHEEQFTVVIVSHAREDNLMRIAHHLRKSNLIRDIIIAWNNQDHPCPASLQHLATCVQQESNLVHNRFRVWQHVATDAVLHYDDDLIIPLADLEAGFRIWRRHRDQLLGFEPRVIDCADPNDMETCHYRFQMRQAHFDLVIGKAFFTHVRYMEDYSSSNVLMDFTNKTPCEDLAMNFLAGSLSHKPPLWMKSNITEITSTMFAGLSQGISSTIWRDARHDCIRQLHSIFGKRTVWPQRSKFQRHPTLPDRILKLPIPPGDSWCSDKDGARYCRQP</sequence>
<evidence type="ECO:0000256" key="3">
    <source>
        <dbReference type="ARBA" id="ARBA00022679"/>
    </source>
</evidence>
<feature type="domain" description="Glycosyl transferase 64" evidence="6">
    <location>
        <begin position="368"/>
        <end position="599"/>
    </location>
</feature>
<dbReference type="EMBL" id="BABT02000090">
    <property type="protein sequence ID" value="GAA96428.1"/>
    <property type="molecule type" value="Genomic_DNA"/>
</dbReference>
<dbReference type="GO" id="GO:0046872">
    <property type="term" value="F:metal ion binding"/>
    <property type="evidence" value="ECO:0007669"/>
    <property type="project" value="UniProtKB-KW"/>
</dbReference>
<dbReference type="eggNOG" id="KOG1022">
    <property type="taxonomic scope" value="Eukaryota"/>
</dbReference>
<evidence type="ECO:0000259" key="6">
    <source>
        <dbReference type="Pfam" id="PF09258"/>
    </source>
</evidence>
<dbReference type="PANTHER" id="PTHR13778">
    <property type="entry name" value="GLYCOSYLTRANSFERASE 8 DOMAIN-CONTAINING PROTEIN"/>
    <property type="match status" value="1"/>
</dbReference>
<evidence type="ECO:0000256" key="5">
    <source>
        <dbReference type="ARBA" id="ARBA00023157"/>
    </source>
</evidence>
<keyword evidence="8" id="KW-1185">Reference proteome</keyword>
<comment type="caution">
    <text evidence="7">The sequence shown here is derived from an EMBL/GenBank/DDBJ whole genome shotgun (WGS) entry which is preliminary data.</text>
</comment>
<reference evidence="7 8" key="2">
    <citation type="journal article" date="2012" name="Open Biol.">
        <title>Characteristics of nucleosomes and linker DNA regions on the genome of the basidiomycete Mixia osmundae revealed by mono- and dinucleosome mapping.</title>
        <authorList>
            <person name="Nishida H."/>
            <person name="Kondo S."/>
            <person name="Matsumoto T."/>
            <person name="Suzuki Y."/>
            <person name="Yoshikawa H."/>
            <person name="Taylor T.D."/>
            <person name="Sugiyama J."/>
        </authorList>
    </citation>
    <scope>NUCLEOTIDE SEQUENCE [LARGE SCALE GENOMIC DNA]</scope>
    <source>
        <strain evidence="8">CBS 9802 / IAM 14324 / JCM 22182 / KY 12970</strain>
    </source>
</reference>
<dbReference type="GO" id="GO:0016757">
    <property type="term" value="F:glycosyltransferase activity"/>
    <property type="evidence" value="ECO:0007669"/>
    <property type="project" value="UniProtKB-KW"/>
</dbReference>
<dbReference type="GO" id="GO:0005794">
    <property type="term" value="C:Golgi apparatus"/>
    <property type="evidence" value="ECO:0007669"/>
    <property type="project" value="TreeGrafter"/>
</dbReference>
<dbReference type="InterPro" id="IPR002495">
    <property type="entry name" value="Glyco_trans_8"/>
</dbReference>
<dbReference type="InParanoid" id="G7E0R8"/>
<accession>G7E0R8</accession>